<dbReference type="PROSITE" id="PS51421">
    <property type="entry name" value="RAS"/>
    <property type="match status" value="1"/>
</dbReference>
<dbReference type="InterPro" id="IPR001806">
    <property type="entry name" value="Small_GTPase"/>
</dbReference>
<dbReference type="PANTHER" id="PTHR47978">
    <property type="match status" value="1"/>
</dbReference>
<dbReference type="InterPro" id="IPR007110">
    <property type="entry name" value="Ig-like_dom"/>
</dbReference>
<dbReference type="SMART" id="SM00175">
    <property type="entry name" value="RAB"/>
    <property type="match status" value="1"/>
</dbReference>
<dbReference type="AlphaFoldDB" id="A0A9D4PPM0"/>
<evidence type="ECO:0000313" key="8">
    <source>
        <dbReference type="EMBL" id="KAH7950789.1"/>
    </source>
</evidence>
<feature type="domain" description="Sushi" evidence="7">
    <location>
        <begin position="249"/>
        <end position="313"/>
    </location>
</feature>
<dbReference type="PROSITE" id="PS51420">
    <property type="entry name" value="RHO"/>
    <property type="match status" value="1"/>
</dbReference>
<evidence type="ECO:0000256" key="4">
    <source>
        <dbReference type="PROSITE-ProRule" id="PRU00302"/>
    </source>
</evidence>
<dbReference type="PROSITE" id="PS50835">
    <property type="entry name" value="IG_LIKE"/>
    <property type="match status" value="1"/>
</dbReference>
<reference evidence="8" key="2">
    <citation type="submission" date="2021-09" db="EMBL/GenBank/DDBJ databases">
        <authorList>
            <person name="Jia N."/>
            <person name="Wang J."/>
            <person name="Shi W."/>
            <person name="Du L."/>
            <person name="Sun Y."/>
            <person name="Zhan W."/>
            <person name="Jiang J."/>
            <person name="Wang Q."/>
            <person name="Zhang B."/>
            <person name="Ji P."/>
            <person name="Sakyi L.B."/>
            <person name="Cui X."/>
            <person name="Yuan T."/>
            <person name="Jiang B."/>
            <person name="Yang W."/>
            <person name="Lam T.T.-Y."/>
            <person name="Chang Q."/>
            <person name="Ding S."/>
            <person name="Wang X."/>
            <person name="Zhu J."/>
            <person name="Ruan X."/>
            <person name="Zhao L."/>
            <person name="Wei J."/>
            <person name="Que T."/>
            <person name="Du C."/>
            <person name="Cheng J."/>
            <person name="Dai P."/>
            <person name="Han X."/>
            <person name="Huang E."/>
            <person name="Gao Y."/>
            <person name="Liu J."/>
            <person name="Shao H."/>
            <person name="Ye R."/>
            <person name="Li L."/>
            <person name="Wei W."/>
            <person name="Wang X."/>
            <person name="Wang C."/>
            <person name="Huo Q."/>
            <person name="Li W."/>
            <person name="Guo W."/>
            <person name="Chen H."/>
            <person name="Chen S."/>
            <person name="Zhou L."/>
            <person name="Zhou L."/>
            <person name="Ni X."/>
            <person name="Tian J."/>
            <person name="Zhou Y."/>
            <person name="Sheng Y."/>
            <person name="Liu T."/>
            <person name="Pan Y."/>
            <person name="Xia L."/>
            <person name="Li J."/>
            <person name="Zhao F."/>
            <person name="Cao W."/>
        </authorList>
    </citation>
    <scope>NUCLEOTIDE SEQUENCE</scope>
    <source>
        <strain evidence="8">Rsan-2018</strain>
        <tissue evidence="8">Larvae</tissue>
    </source>
</reference>
<evidence type="ECO:0000259" key="7">
    <source>
        <dbReference type="PROSITE" id="PS50923"/>
    </source>
</evidence>
<dbReference type="SMART" id="SM00174">
    <property type="entry name" value="RHO"/>
    <property type="match status" value="1"/>
</dbReference>
<keyword evidence="4" id="KW-0768">Sushi</keyword>
<dbReference type="InterPro" id="IPR000436">
    <property type="entry name" value="Sushi_SCR_CCP_dom"/>
</dbReference>
<dbReference type="Gene3D" id="2.10.70.10">
    <property type="entry name" value="Complement Module, domain 1"/>
    <property type="match status" value="1"/>
</dbReference>
<dbReference type="InterPro" id="IPR013783">
    <property type="entry name" value="Ig-like_fold"/>
</dbReference>
<comment type="similarity">
    <text evidence="1">Belongs to the small GTPase superfamily. Rab family.</text>
</comment>
<dbReference type="SUPFAM" id="SSF52540">
    <property type="entry name" value="P-loop containing nucleoside triphosphate hydrolases"/>
    <property type="match status" value="1"/>
</dbReference>
<dbReference type="VEuPathDB" id="VectorBase:RSAN_042403"/>
<dbReference type="InterPro" id="IPR036179">
    <property type="entry name" value="Ig-like_dom_sf"/>
</dbReference>
<dbReference type="Pfam" id="PF00084">
    <property type="entry name" value="Sushi"/>
    <property type="match status" value="1"/>
</dbReference>
<dbReference type="InterPro" id="IPR035976">
    <property type="entry name" value="Sushi/SCR/CCP_sf"/>
</dbReference>
<keyword evidence="5" id="KW-0812">Transmembrane</keyword>
<dbReference type="Gene3D" id="3.40.50.300">
    <property type="entry name" value="P-loop containing nucleotide triphosphate hydrolases"/>
    <property type="match status" value="1"/>
</dbReference>
<protein>
    <submittedName>
        <fullName evidence="8">Uncharacterized protein</fullName>
    </submittedName>
</protein>
<feature type="domain" description="Ig-like" evidence="6">
    <location>
        <begin position="46"/>
        <end position="158"/>
    </location>
</feature>
<dbReference type="SUPFAM" id="SSF48726">
    <property type="entry name" value="Immunoglobulin"/>
    <property type="match status" value="1"/>
</dbReference>
<dbReference type="Pfam" id="PF00071">
    <property type="entry name" value="Ras"/>
    <property type="match status" value="1"/>
</dbReference>
<dbReference type="PROSITE" id="PS50923">
    <property type="entry name" value="SUSHI"/>
    <property type="match status" value="1"/>
</dbReference>
<dbReference type="SMART" id="SM00173">
    <property type="entry name" value="RAS"/>
    <property type="match status" value="1"/>
</dbReference>
<dbReference type="PRINTS" id="PR00449">
    <property type="entry name" value="RASTRNSFRMNG"/>
</dbReference>
<dbReference type="GO" id="GO:0003924">
    <property type="term" value="F:GTPase activity"/>
    <property type="evidence" value="ECO:0007669"/>
    <property type="project" value="InterPro"/>
</dbReference>
<keyword evidence="9" id="KW-1185">Reference proteome</keyword>
<keyword evidence="2" id="KW-0547">Nucleotide-binding</keyword>
<evidence type="ECO:0000256" key="5">
    <source>
        <dbReference type="SAM" id="Phobius"/>
    </source>
</evidence>
<organism evidence="8 9">
    <name type="scientific">Rhipicephalus sanguineus</name>
    <name type="common">Brown dog tick</name>
    <name type="synonym">Ixodes sanguineus</name>
    <dbReference type="NCBI Taxonomy" id="34632"/>
    <lineage>
        <taxon>Eukaryota</taxon>
        <taxon>Metazoa</taxon>
        <taxon>Ecdysozoa</taxon>
        <taxon>Arthropoda</taxon>
        <taxon>Chelicerata</taxon>
        <taxon>Arachnida</taxon>
        <taxon>Acari</taxon>
        <taxon>Parasitiformes</taxon>
        <taxon>Ixodida</taxon>
        <taxon>Ixodoidea</taxon>
        <taxon>Ixodidae</taxon>
        <taxon>Rhipicephalinae</taxon>
        <taxon>Rhipicephalus</taxon>
        <taxon>Rhipicephalus</taxon>
    </lineage>
</organism>
<dbReference type="NCBIfam" id="TIGR00231">
    <property type="entry name" value="small_GTP"/>
    <property type="match status" value="1"/>
</dbReference>
<evidence type="ECO:0000259" key="6">
    <source>
        <dbReference type="PROSITE" id="PS50835"/>
    </source>
</evidence>
<comment type="caution">
    <text evidence="4">Lacks conserved residue(s) required for the propagation of feature annotation.</text>
</comment>
<keyword evidence="5" id="KW-1133">Transmembrane helix</keyword>
<dbReference type="PROSITE" id="PS51419">
    <property type="entry name" value="RAB"/>
    <property type="match status" value="1"/>
</dbReference>
<comment type="caution">
    <text evidence="8">The sequence shown here is derived from an EMBL/GenBank/DDBJ whole genome shotgun (WGS) entry which is preliminary data.</text>
</comment>
<evidence type="ECO:0000256" key="3">
    <source>
        <dbReference type="ARBA" id="ARBA00023157"/>
    </source>
</evidence>
<dbReference type="Gene3D" id="2.60.40.10">
    <property type="entry name" value="Immunoglobulins"/>
    <property type="match status" value="1"/>
</dbReference>
<keyword evidence="5" id="KW-0472">Membrane</keyword>
<dbReference type="InterPro" id="IPR005225">
    <property type="entry name" value="Small_GTP-bd"/>
</dbReference>
<evidence type="ECO:0000313" key="9">
    <source>
        <dbReference type="Proteomes" id="UP000821837"/>
    </source>
</evidence>
<dbReference type="SMART" id="SM00032">
    <property type="entry name" value="CCP"/>
    <property type="match status" value="1"/>
</dbReference>
<evidence type="ECO:0000256" key="1">
    <source>
        <dbReference type="ARBA" id="ARBA00006270"/>
    </source>
</evidence>
<accession>A0A9D4PPM0</accession>
<dbReference type="FunFam" id="3.40.50.300:FF:001447">
    <property type="entry name" value="Ras-related protein Rab-1B"/>
    <property type="match status" value="1"/>
</dbReference>
<reference evidence="8" key="1">
    <citation type="journal article" date="2020" name="Cell">
        <title>Large-Scale Comparative Analyses of Tick Genomes Elucidate Their Genetic Diversity and Vector Capacities.</title>
        <authorList>
            <consortium name="Tick Genome and Microbiome Consortium (TIGMIC)"/>
            <person name="Jia N."/>
            <person name="Wang J."/>
            <person name="Shi W."/>
            <person name="Du L."/>
            <person name="Sun Y."/>
            <person name="Zhan W."/>
            <person name="Jiang J.F."/>
            <person name="Wang Q."/>
            <person name="Zhang B."/>
            <person name="Ji P."/>
            <person name="Bell-Sakyi L."/>
            <person name="Cui X.M."/>
            <person name="Yuan T.T."/>
            <person name="Jiang B.G."/>
            <person name="Yang W.F."/>
            <person name="Lam T.T."/>
            <person name="Chang Q.C."/>
            <person name="Ding S.J."/>
            <person name="Wang X.J."/>
            <person name="Zhu J.G."/>
            <person name="Ruan X.D."/>
            <person name="Zhao L."/>
            <person name="Wei J.T."/>
            <person name="Ye R.Z."/>
            <person name="Que T.C."/>
            <person name="Du C.H."/>
            <person name="Zhou Y.H."/>
            <person name="Cheng J.X."/>
            <person name="Dai P.F."/>
            <person name="Guo W.B."/>
            <person name="Han X.H."/>
            <person name="Huang E.J."/>
            <person name="Li L.F."/>
            <person name="Wei W."/>
            <person name="Gao Y.C."/>
            <person name="Liu J.Z."/>
            <person name="Shao H.Z."/>
            <person name="Wang X."/>
            <person name="Wang C.C."/>
            <person name="Yang T.C."/>
            <person name="Huo Q.B."/>
            <person name="Li W."/>
            <person name="Chen H.Y."/>
            <person name="Chen S.E."/>
            <person name="Zhou L.G."/>
            <person name="Ni X.B."/>
            <person name="Tian J.H."/>
            <person name="Sheng Y."/>
            <person name="Liu T."/>
            <person name="Pan Y.S."/>
            <person name="Xia L.Y."/>
            <person name="Li J."/>
            <person name="Zhao F."/>
            <person name="Cao W.C."/>
        </authorList>
    </citation>
    <scope>NUCLEOTIDE SEQUENCE</scope>
    <source>
        <strain evidence="8">Rsan-2018</strain>
    </source>
</reference>
<dbReference type="Proteomes" id="UP000821837">
    <property type="component" value="Chromosome 5"/>
</dbReference>
<dbReference type="InterPro" id="IPR027417">
    <property type="entry name" value="P-loop_NTPase"/>
</dbReference>
<dbReference type="GO" id="GO:0005525">
    <property type="term" value="F:GTP binding"/>
    <property type="evidence" value="ECO:0007669"/>
    <property type="project" value="InterPro"/>
</dbReference>
<name>A0A9D4PPM0_RHISA</name>
<evidence type="ECO:0000256" key="2">
    <source>
        <dbReference type="ARBA" id="ARBA00022741"/>
    </source>
</evidence>
<dbReference type="CDD" id="cd00033">
    <property type="entry name" value="CCP"/>
    <property type="match status" value="1"/>
</dbReference>
<proteinExistence type="inferred from homology"/>
<feature type="transmembrane region" description="Helical" evidence="5">
    <location>
        <begin position="26"/>
        <end position="45"/>
    </location>
</feature>
<dbReference type="VEuPathDB" id="VectorBase:RSAN_033019"/>
<gene>
    <name evidence="8" type="ORF">HPB52_001630</name>
</gene>
<sequence length="482" mass="54103">MELCVASPACATCVGSNQRGVRRRRWVILFLLLVVAVSGVLGVVVTEVRLLSDSNKTQYVLQGEGATLLCFFVLSPGEDLRRVLWFKDGAEVYVWRKGRRPLARNLFDKRVDLSNRSPSFISILSAHMSMQGNYTCKVETDLDSCKEDSWTTFSDRVSCTETVELDCGGMFPKPSPACGVYNDQTGVYLNTVPFDRVEPAANSTYEVRLHRVFQVRDWLTFRNLTFRCHIIVLGTDWRSGISHKLFGDAGCPPEPPEIVNGYYNVSGEDTCWRTPSEGSVTRYYCLEGFQLRGPRELVCRNGSWVVPSPSLTSSGPQQAPQAGRQFKNIICVNGFNNPTKIIHRLNVGDARVRIQLWDTAGQERFRAMAPLYYRKANAAIVAYDITSISSFEAMKQWVLELRRNVEEAIVLVLVGNKCDLMQHRAVDRDMAEKYARDVGAYFSECSALSNEGGSQVCFQLIIVKCGVNFAVEVDELGVLYHD</sequence>
<dbReference type="EMBL" id="JABSTV010001251">
    <property type="protein sequence ID" value="KAH7950789.1"/>
    <property type="molecule type" value="Genomic_DNA"/>
</dbReference>
<dbReference type="SUPFAM" id="SSF57535">
    <property type="entry name" value="Complement control module/SCR domain"/>
    <property type="match status" value="1"/>
</dbReference>
<keyword evidence="3" id="KW-1015">Disulfide bond</keyword>